<proteinExistence type="predicted"/>
<evidence type="ECO:0000313" key="2">
    <source>
        <dbReference type="Proteomes" id="UP000237347"/>
    </source>
</evidence>
<dbReference type="AlphaFoldDB" id="A0AAW0JGH8"/>
<dbReference type="EMBL" id="PKMF04000562">
    <property type="protein sequence ID" value="KAK7825890.1"/>
    <property type="molecule type" value="Genomic_DNA"/>
</dbReference>
<organism evidence="1 2">
    <name type="scientific">Quercus suber</name>
    <name type="common">Cork oak</name>
    <dbReference type="NCBI Taxonomy" id="58331"/>
    <lineage>
        <taxon>Eukaryota</taxon>
        <taxon>Viridiplantae</taxon>
        <taxon>Streptophyta</taxon>
        <taxon>Embryophyta</taxon>
        <taxon>Tracheophyta</taxon>
        <taxon>Spermatophyta</taxon>
        <taxon>Magnoliopsida</taxon>
        <taxon>eudicotyledons</taxon>
        <taxon>Gunneridae</taxon>
        <taxon>Pentapetalae</taxon>
        <taxon>rosids</taxon>
        <taxon>fabids</taxon>
        <taxon>Fagales</taxon>
        <taxon>Fagaceae</taxon>
        <taxon>Quercus</taxon>
    </lineage>
</organism>
<sequence length="48" mass="5345">MNSVIVSIEALRIGFKATFKSLSFTLTLSLSLSHCLMKLHIFDFTGLL</sequence>
<dbReference type="Proteomes" id="UP000237347">
    <property type="component" value="Unassembled WGS sequence"/>
</dbReference>
<reference evidence="1 2" key="1">
    <citation type="journal article" date="2018" name="Sci. Data">
        <title>The draft genome sequence of cork oak.</title>
        <authorList>
            <person name="Ramos A.M."/>
            <person name="Usie A."/>
            <person name="Barbosa P."/>
            <person name="Barros P.M."/>
            <person name="Capote T."/>
            <person name="Chaves I."/>
            <person name="Simoes F."/>
            <person name="Abreu I."/>
            <person name="Carrasquinho I."/>
            <person name="Faro C."/>
            <person name="Guimaraes J.B."/>
            <person name="Mendonca D."/>
            <person name="Nobrega F."/>
            <person name="Rodrigues L."/>
            <person name="Saibo N.J.M."/>
            <person name="Varela M.C."/>
            <person name="Egas C."/>
            <person name="Matos J."/>
            <person name="Miguel C.M."/>
            <person name="Oliveira M.M."/>
            <person name="Ricardo C.P."/>
            <person name="Goncalves S."/>
        </authorList>
    </citation>
    <scope>NUCLEOTIDE SEQUENCE [LARGE SCALE GENOMIC DNA]</scope>
    <source>
        <strain evidence="2">cv. HL8</strain>
    </source>
</reference>
<accession>A0AAW0JGH8</accession>
<protein>
    <submittedName>
        <fullName evidence="1">Uncharacterized protein</fullName>
    </submittedName>
</protein>
<gene>
    <name evidence="1" type="ORF">CFP56_032700</name>
</gene>
<keyword evidence="2" id="KW-1185">Reference proteome</keyword>
<name>A0AAW0JGH8_QUESU</name>
<comment type="caution">
    <text evidence="1">The sequence shown here is derived from an EMBL/GenBank/DDBJ whole genome shotgun (WGS) entry which is preliminary data.</text>
</comment>
<evidence type="ECO:0000313" key="1">
    <source>
        <dbReference type="EMBL" id="KAK7825890.1"/>
    </source>
</evidence>